<dbReference type="Gene3D" id="2.130.10.10">
    <property type="entry name" value="YVTN repeat-like/Quinoprotein amine dehydrogenase"/>
    <property type="match status" value="2"/>
</dbReference>
<keyword evidence="3" id="KW-1185">Reference proteome</keyword>
<dbReference type="PANTHER" id="PTHR40274:SF3">
    <property type="entry name" value="VIRGINIAMYCIN B LYASE"/>
    <property type="match status" value="1"/>
</dbReference>
<keyword evidence="1" id="KW-0732">Signal</keyword>
<accession>A0A3M2M735</accession>
<dbReference type="PANTHER" id="PTHR40274">
    <property type="entry name" value="VIRGINIAMYCIN B LYASE"/>
    <property type="match status" value="1"/>
</dbReference>
<feature type="chain" id="PRO_5018217176" description="Virginiamycin B lyase" evidence="1">
    <location>
        <begin position="31"/>
        <end position="627"/>
    </location>
</feature>
<dbReference type="Pfam" id="PF24684">
    <property type="entry name" value="Vgb_lyase"/>
    <property type="match status" value="1"/>
</dbReference>
<feature type="signal peptide" evidence="1">
    <location>
        <begin position="1"/>
        <end position="30"/>
    </location>
</feature>
<dbReference type="EMBL" id="RFFG01000017">
    <property type="protein sequence ID" value="RMI44663.1"/>
    <property type="molecule type" value="Genomic_DNA"/>
</dbReference>
<dbReference type="InterPro" id="IPR051344">
    <property type="entry name" value="Vgb"/>
</dbReference>
<dbReference type="Proteomes" id="UP000282674">
    <property type="component" value="Unassembled WGS sequence"/>
</dbReference>
<protein>
    <recommendedName>
        <fullName evidence="4">Virginiamycin B lyase</fullName>
    </recommendedName>
</protein>
<dbReference type="AlphaFoldDB" id="A0A3M2M735"/>
<organism evidence="2 3">
    <name type="scientific">Actinomadura harenae</name>
    <dbReference type="NCBI Taxonomy" id="2483351"/>
    <lineage>
        <taxon>Bacteria</taxon>
        <taxon>Bacillati</taxon>
        <taxon>Actinomycetota</taxon>
        <taxon>Actinomycetes</taxon>
        <taxon>Streptosporangiales</taxon>
        <taxon>Thermomonosporaceae</taxon>
        <taxon>Actinomadura</taxon>
    </lineage>
</organism>
<gene>
    <name evidence="2" type="ORF">EBO15_11935</name>
</gene>
<evidence type="ECO:0000256" key="1">
    <source>
        <dbReference type="SAM" id="SignalP"/>
    </source>
</evidence>
<comment type="caution">
    <text evidence="2">The sequence shown here is derived from an EMBL/GenBank/DDBJ whole genome shotgun (WGS) entry which is preliminary data.</text>
</comment>
<reference evidence="2 3" key="1">
    <citation type="submission" date="2018-10" db="EMBL/GenBank/DDBJ databases">
        <title>Isolation from soil.</title>
        <authorList>
            <person name="Hu J."/>
        </authorList>
    </citation>
    <scope>NUCLEOTIDE SEQUENCE [LARGE SCALE GENOMIC DNA]</scope>
    <source>
        <strain evidence="2 3">NEAU-Ht49</strain>
    </source>
</reference>
<proteinExistence type="predicted"/>
<evidence type="ECO:0008006" key="4">
    <source>
        <dbReference type="Google" id="ProtNLM"/>
    </source>
</evidence>
<dbReference type="OrthoDB" id="57332at2"/>
<dbReference type="SUPFAM" id="SSF63829">
    <property type="entry name" value="Calcium-dependent phosphotriesterase"/>
    <property type="match status" value="1"/>
</dbReference>
<evidence type="ECO:0000313" key="2">
    <source>
        <dbReference type="EMBL" id="RMI44663.1"/>
    </source>
</evidence>
<dbReference type="RefSeq" id="WP_122194415.1">
    <property type="nucleotide sequence ID" value="NZ_JBHSKC010000009.1"/>
</dbReference>
<sequence>MRRRRNRAAAVALTAVLGTAPVALPSAAHAADATEFGLSIPDVTPTGVAAASGGGAWFTESQGGIGRVTTDGKITEYPIPRNSAKGTGFPDAIATASDGAVWFTDVSGMVPRVGRVDPASGAVATFEPSADALPGAQISGIAAGANGAMWFTTGYNGSIVKITASGSAGVLTTFATGLSPYSVTVGPDQAVWFTSLDGQIGRLDPATGAVTTYAAPGAMGGAPAVGEITSGGGKVWFTEPGNGKIGSVDPASGQISEFAVPTSGARPTGLTVSQDGAVWFTESSSSNLGKLDPSTGQISEYPLPATLSGPFRVTVGADGKIWYSAPGRGRVGYVDPADPPSGFAHSATPGYGPGFPTMVSATQNRCPSNSLCISQVTTGGNTKIGSFALDLPPAAIRITGYIGNPDSTGNPVLNPPVSGKQFEGTPVEVPGGLIGQLPLIGPILGKTPAAMWDVNKLTVSQTLAGPVHVLQVPGGFGAQASLNIHLNNTLLGSNCVIGPVQASLSPTFTGGSFLNDPQLGWSGGQMEINAPIAIPKASGCGPFGLLDGVINQMMGLPSPAANNSMNLTGILTFGIGANASNVPDGLKANPSNPTVAKLRSALQAKKHATKPAAHVAKKHTYNLKSRH</sequence>
<name>A0A3M2M735_9ACTN</name>
<dbReference type="InterPro" id="IPR015943">
    <property type="entry name" value="WD40/YVTN_repeat-like_dom_sf"/>
</dbReference>
<evidence type="ECO:0000313" key="3">
    <source>
        <dbReference type="Proteomes" id="UP000282674"/>
    </source>
</evidence>